<dbReference type="InterPro" id="IPR005823">
    <property type="entry name" value="Ribosomal_uL13_bac-type"/>
</dbReference>
<protein>
    <recommendedName>
        <fullName evidence="5 6">Large ribosomal subunit protein uL13</fullName>
    </recommendedName>
</protein>
<dbReference type="GO" id="GO:0003735">
    <property type="term" value="F:structural constituent of ribosome"/>
    <property type="evidence" value="ECO:0007669"/>
    <property type="project" value="InterPro"/>
</dbReference>
<evidence type="ECO:0000256" key="2">
    <source>
        <dbReference type="ARBA" id="ARBA00011838"/>
    </source>
</evidence>
<comment type="similarity">
    <text evidence="1 6 7">Belongs to the universal ribosomal protein uL13 family.</text>
</comment>
<evidence type="ECO:0000256" key="5">
    <source>
        <dbReference type="ARBA" id="ARBA00035201"/>
    </source>
</evidence>
<dbReference type="InterPro" id="IPR023563">
    <property type="entry name" value="Ribosomal_uL13_CS"/>
</dbReference>
<dbReference type="RefSeq" id="WP_012547559.1">
    <property type="nucleotide sequence ID" value="NZ_VTFL01000008.1"/>
</dbReference>
<dbReference type="EMBL" id="DTDV01000012">
    <property type="protein sequence ID" value="HGK23604.1"/>
    <property type="molecule type" value="Genomic_DNA"/>
</dbReference>
<evidence type="ECO:0000313" key="9">
    <source>
        <dbReference type="EMBL" id="HGK23604.1"/>
    </source>
</evidence>
<dbReference type="GO" id="GO:0006412">
    <property type="term" value="P:translation"/>
    <property type="evidence" value="ECO:0007669"/>
    <property type="project" value="UniProtKB-UniRule"/>
</dbReference>
<dbReference type="GO" id="GO:0003729">
    <property type="term" value="F:mRNA binding"/>
    <property type="evidence" value="ECO:0007669"/>
    <property type="project" value="UniProtKB-ARBA"/>
</dbReference>
<reference evidence="9" key="1">
    <citation type="journal article" date="2020" name="mSystems">
        <title>Genome- and Community-Level Interaction Insights into Carbon Utilization and Element Cycling Functions of Hydrothermarchaeota in Hydrothermal Sediment.</title>
        <authorList>
            <person name="Zhou Z."/>
            <person name="Liu Y."/>
            <person name="Xu W."/>
            <person name="Pan J."/>
            <person name="Luo Z.H."/>
            <person name="Li M."/>
        </authorList>
    </citation>
    <scope>NUCLEOTIDE SEQUENCE [LARGE SCALE GENOMIC DNA]</scope>
    <source>
        <strain evidence="9">SpSt-70</strain>
    </source>
</reference>
<dbReference type="PANTHER" id="PTHR11545:SF2">
    <property type="entry name" value="LARGE RIBOSOMAL SUBUNIT PROTEIN UL13M"/>
    <property type="match status" value="1"/>
</dbReference>
<dbReference type="GO" id="GO:0022625">
    <property type="term" value="C:cytosolic large ribosomal subunit"/>
    <property type="evidence" value="ECO:0007669"/>
    <property type="project" value="TreeGrafter"/>
</dbReference>
<comment type="caution">
    <text evidence="9">The sequence shown here is derived from an EMBL/GenBank/DDBJ whole genome shotgun (WGS) entry which is preliminary data.</text>
</comment>
<keyword evidence="4 6" id="KW-0687">Ribonucleoprotein</keyword>
<dbReference type="OMA" id="HKPIYTP"/>
<accession>A0A7V3ZIG1</accession>
<dbReference type="PROSITE" id="PS00783">
    <property type="entry name" value="RIBOSOMAL_L13"/>
    <property type="match status" value="1"/>
</dbReference>
<dbReference type="InterPro" id="IPR005822">
    <property type="entry name" value="Ribosomal_uL13"/>
</dbReference>
<dbReference type="AlphaFoldDB" id="A0A7V3ZIG1"/>
<keyword evidence="3 6" id="KW-0689">Ribosomal protein</keyword>
<comment type="function">
    <text evidence="6 8">This protein is one of the early assembly proteins of the 50S ribosomal subunit, although it is not seen to bind rRNA by itself. It is important during the early stages of 50S assembly.</text>
</comment>
<gene>
    <name evidence="6 8" type="primary">rplM</name>
    <name evidence="9" type="ORF">ENU78_04025</name>
</gene>
<dbReference type="SUPFAM" id="SSF52161">
    <property type="entry name" value="Ribosomal protein L13"/>
    <property type="match status" value="1"/>
</dbReference>
<dbReference type="CDD" id="cd00392">
    <property type="entry name" value="Ribosomal_L13"/>
    <property type="match status" value="1"/>
</dbReference>
<dbReference type="SMR" id="A0A7V3ZIG1"/>
<dbReference type="InterPro" id="IPR036899">
    <property type="entry name" value="Ribosomal_uL13_sf"/>
</dbReference>
<dbReference type="HAMAP" id="MF_01366">
    <property type="entry name" value="Ribosomal_uL13"/>
    <property type="match status" value="1"/>
</dbReference>
<comment type="subunit">
    <text evidence="2 6">Part of the 50S ribosomal subunit.</text>
</comment>
<dbReference type="Pfam" id="PF00572">
    <property type="entry name" value="Ribosomal_L13"/>
    <property type="match status" value="1"/>
</dbReference>
<evidence type="ECO:0000256" key="6">
    <source>
        <dbReference type="HAMAP-Rule" id="MF_01366"/>
    </source>
</evidence>
<evidence type="ECO:0000256" key="8">
    <source>
        <dbReference type="RuleBase" id="RU003878"/>
    </source>
</evidence>
<organism evidence="9">
    <name type="scientific">Dictyoglomus thermophilum</name>
    <dbReference type="NCBI Taxonomy" id="14"/>
    <lineage>
        <taxon>Bacteria</taxon>
        <taxon>Pseudomonadati</taxon>
        <taxon>Dictyoglomota</taxon>
        <taxon>Dictyoglomia</taxon>
        <taxon>Dictyoglomales</taxon>
        <taxon>Dictyoglomaceae</taxon>
        <taxon>Dictyoglomus</taxon>
    </lineage>
</organism>
<dbReference type="Gene3D" id="3.90.1180.10">
    <property type="entry name" value="Ribosomal protein L13"/>
    <property type="match status" value="1"/>
</dbReference>
<dbReference type="NCBIfam" id="TIGR01066">
    <property type="entry name" value="rplM_bact"/>
    <property type="match status" value="1"/>
</dbReference>
<dbReference type="FunFam" id="3.90.1180.10:FF:000001">
    <property type="entry name" value="50S ribosomal protein L13"/>
    <property type="match status" value="1"/>
</dbReference>
<evidence type="ECO:0000256" key="1">
    <source>
        <dbReference type="ARBA" id="ARBA00006227"/>
    </source>
</evidence>
<sequence length="142" mass="16120">MKTFMAKKEEIKREWYVVDAKGKVLGRLASEIAKILRGKHKPIYTPHVDTGDFVIVVNAKDVVLTGKKEQQKIYFFHSGYPGGHRLISAKDMRAKSPEKMIYLAVKGMLPKGPLGRKMLKKLKVYAGPEHPHQAQKPKELNI</sequence>
<dbReference type="GO" id="GO:0017148">
    <property type="term" value="P:negative regulation of translation"/>
    <property type="evidence" value="ECO:0007669"/>
    <property type="project" value="TreeGrafter"/>
</dbReference>
<name>A0A7V3ZIG1_DICTH</name>
<proteinExistence type="inferred from homology"/>
<evidence type="ECO:0000256" key="4">
    <source>
        <dbReference type="ARBA" id="ARBA00023274"/>
    </source>
</evidence>
<evidence type="ECO:0000256" key="3">
    <source>
        <dbReference type="ARBA" id="ARBA00022980"/>
    </source>
</evidence>
<evidence type="ECO:0000256" key="7">
    <source>
        <dbReference type="RuleBase" id="RU003877"/>
    </source>
</evidence>
<dbReference type="PIRSF" id="PIRSF002181">
    <property type="entry name" value="Ribosomal_L13"/>
    <property type="match status" value="1"/>
</dbReference>
<dbReference type="PANTHER" id="PTHR11545">
    <property type="entry name" value="RIBOSOMAL PROTEIN L13"/>
    <property type="match status" value="1"/>
</dbReference>